<dbReference type="RefSeq" id="WP_096610737.1">
    <property type="nucleotide sequence ID" value="NZ_NWVD01000001.1"/>
</dbReference>
<sequence>MTTPLSGLPTVLDAGWLAHRYDPTGDAVHFLPVPRETHRQATFLTDEYLPAGLAPLVLRRGDAIASAIAPAPLHFIFHSAFCCSTLLARAFDVPGAAMGLKEPVIFNDLIGWRRRGDQGPDMASVLDDMLRLVARPFAPGEAVVVKPSTIANALAPAILTLRPSSNALLLHAPLRTFLTSVAKKEIEGRLWVRTLLTGILDDGMARFGFSTRELLGFTDLQVAAVGWLGQHALFGDLVARFGPQRVRTFDSATLMEQPRAAIAAIAALFGVTLDDAALDAIVAGPAFTRHSKFGNRFDAGSRASEHRTAADHHAREIDIVMTWAERTAQALGLSMTPPAPLLP</sequence>
<dbReference type="EMBL" id="NWVD01000001">
    <property type="protein sequence ID" value="PCG10907.1"/>
    <property type="molecule type" value="Genomic_DNA"/>
</dbReference>
<accession>A0A2A4I4R2</accession>
<proteinExistence type="predicted"/>
<protein>
    <recommendedName>
        <fullName evidence="3">Sulfotransferase family protein</fullName>
    </recommendedName>
</protein>
<dbReference type="InterPro" id="IPR027417">
    <property type="entry name" value="P-loop_NTPase"/>
</dbReference>
<comment type="caution">
    <text evidence="1">The sequence shown here is derived from an EMBL/GenBank/DDBJ whole genome shotgun (WGS) entry which is preliminary data.</text>
</comment>
<keyword evidence="2" id="KW-1185">Reference proteome</keyword>
<name>A0A2A4I4R2_9SPHN</name>
<organism evidence="1 2">
    <name type="scientific">Sphingomonas ginsenosidimutans</name>
    <dbReference type="NCBI Taxonomy" id="862134"/>
    <lineage>
        <taxon>Bacteria</taxon>
        <taxon>Pseudomonadati</taxon>
        <taxon>Pseudomonadota</taxon>
        <taxon>Alphaproteobacteria</taxon>
        <taxon>Sphingomonadales</taxon>
        <taxon>Sphingomonadaceae</taxon>
        <taxon>Sphingomonas</taxon>
    </lineage>
</organism>
<evidence type="ECO:0000313" key="1">
    <source>
        <dbReference type="EMBL" id="PCG10907.1"/>
    </source>
</evidence>
<reference evidence="1 2" key="1">
    <citation type="submission" date="2017-09" db="EMBL/GenBank/DDBJ databases">
        <title>Sphingomonas ginsenosidimutans KACC 14949, whole genome shotgun sequence.</title>
        <authorList>
            <person name="Feng G."/>
            <person name="Zhu H."/>
        </authorList>
    </citation>
    <scope>NUCLEOTIDE SEQUENCE [LARGE SCALE GENOMIC DNA]</scope>
    <source>
        <strain evidence="1 2">KACC 14949</strain>
    </source>
</reference>
<dbReference type="SUPFAM" id="SSF52540">
    <property type="entry name" value="P-loop containing nucleoside triphosphate hydrolases"/>
    <property type="match status" value="1"/>
</dbReference>
<dbReference type="AlphaFoldDB" id="A0A2A4I4R2"/>
<dbReference type="Gene3D" id="3.40.50.300">
    <property type="entry name" value="P-loop containing nucleotide triphosphate hydrolases"/>
    <property type="match status" value="1"/>
</dbReference>
<evidence type="ECO:0008006" key="3">
    <source>
        <dbReference type="Google" id="ProtNLM"/>
    </source>
</evidence>
<evidence type="ECO:0000313" key="2">
    <source>
        <dbReference type="Proteomes" id="UP000218784"/>
    </source>
</evidence>
<gene>
    <name evidence="1" type="ORF">COA17_02665</name>
</gene>
<dbReference type="Proteomes" id="UP000218784">
    <property type="component" value="Unassembled WGS sequence"/>
</dbReference>